<keyword evidence="2" id="KW-1003">Cell membrane</keyword>
<dbReference type="EMBL" id="BARS01039647">
    <property type="protein sequence ID" value="GAG21322.1"/>
    <property type="molecule type" value="Genomic_DNA"/>
</dbReference>
<name>X0WDQ5_9ZZZZ</name>
<dbReference type="NCBIfam" id="TIGR04283">
    <property type="entry name" value="glyco_like_mftF"/>
    <property type="match status" value="1"/>
</dbReference>
<evidence type="ECO:0000256" key="5">
    <source>
        <dbReference type="ARBA" id="ARBA00023136"/>
    </source>
</evidence>
<dbReference type="GO" id="GO:0016757">
    <property type="term" value="F:glycosyltransferase activity"/>
    <property type="evidence" value="ECO:0007669"/>
    <property type="project" value="UniProtKB-KW"/>
</dbReference>
<evidence type="ECO:0000256" key="3">
    <source>
        <dbReference type="ARBA" id="ARBA00022676"/>
    </source>
</evidence>
<comment type="subcellular location">
    <subcellularLocation>
        <location evidence="1">Cell membrane</location>
    </subcellularLocation>
</comment>
<dbReference type="PANTHER" id="PTHR43646">
    <property type="entry name" value="GLYCOSYLTRANSFERASE"/>
    <property type="match status" value="1"/>
</dbReference>
<evidence type="ECO:0000256" key="4">
    <source>
        <dbReference type="ARBA" id="ARBA00022679"/>
    </source>
</evidence>
<accession>X0WDQ5</accession>
<dbReference type="InterPro" id="IPR001173">
    <property type="entry name" value="Glyco_trans_2-like"/>
</dbReference>
<evidence type="ECO:0000313" key="7">
    <source>
        <dbReference type="EMBL" id="GAG21322.1"/>
    </source>
</evidence>
<dbReference type="AlphaFoldDB" id="X0WDQ5"/>
<keyword evidence="5" id="KW-0472">Membrane</keyword>
<evidence type="ECO:0000256" key="2">
    <source>
        <dbReference type="ARBA" id="ARBA00022475"/>
    </source>
</evidence>
<organism evidence="7">
    <name type="scientific">marine sediment metagenome</name>
    <dbReference type="NCBI Taxonomy" id="412755"/>
    <lineage>
        <taxon>unclassified sequences</taxon>
        <taxon>metagenomes</taxon>
        <taxon>ecological metagenomes</taxon>
    </lineage>
</organism>
<keyword evidence="4" id="KW-0808">Transferase</keyword>
<feature type="non-terminal residue" evidence="7">
    <location>
        <position position="1"/>
    </location>
</feature>
<dbReference type="InterPro" id="IPR026461">
    <property type="entry name" value="Trfase_2_rSAM/seldom_assoc"/>
</dbReference>
<comment type="caution">
    <text evidence="7">The sequence shown here is derived from an EMBL/GenBank/DDBJ whole genome shotgun (WGS) entry which is preliminary data.</text>
</comment>
<dbReference type="InterPro" id="IPR029044">
    <property type="entry name" value="Nucleotide-diphossugar_trans"/>
</dbReference>
<evidence type="ECO:0000259" key="6">
    <source>
        <dbReference type="Pfam" id="PF00535"/>
    </source>
</evidence>
<dbReference type="PANTHER" id="PTHR43646:SF2">
    <property type="entry name" value="GLYCOSYLTRANSFERASE 2-LIKE DOMAIN-CONTAINING PROTEIN"/>
    <property type="match status" value="1"/>
</dbReference>
<protein>
    <recommendedName>
        <fullName evidence="6">Glycosyltransferase 2-like domain-containing protein</fullName>
    </recommendedName>
</protein>
<dbReference type="Pfam" id="PF00535">
    <property type="entry name" value="Glycos_transf_2"/>
    <property type="match status" value="1"/>
</dbReference>
<sequence>SALVPGCVQGLIREVIIVDGGSSDATADIADAAGAHFIRAQKGRGMQLAAGAQEARFDWLLFLHGDTVLQTGWEDEVSALIERVETGARPPTAAAFSFALDDLGARPRMLETMVALRCALLRSPYGDQGLLIPKELYHSIGGFHPLPLMEDVDLVRRLGREQLVMMRSRAVTSAVRYKRDGYFMRVVRNAACLLLYYLRVPPAKIIRLYG</sequence>
<evidence type="ECO:0000256" key="1">
    <source>
        <dbReference type="ARBA" id="ARBA00004236"/>
    </source>
</evidence>
<keyword evidence="3" id="KW-0328">Glycosyltransferase</keyword>
<dbReference type="SUPFAM" id="SSF53448">
    <property type="entry name" value="Nucleotide-diphospho-sugar transferases"/>
    <property type="match status" value="1"/>
</dbReference>
<feature type="domain" description="Glycosyltransferase 2-like" evidence="6">
    <location>
        <begin position="13"/>
        <end position="73"/>
    </location>
</feature>
<proteinExistence type="predicted"/>
<dbReference type="Gene3D" id="3.90.550.10">
    <property type="entry name" value="Spore Coat Polysaccharide Biosynthesis Protein SpsA, Chain A"/>
    <property type="match status" value="1"/>
</dbReference>
<dbReference type="GO" id="GO:0005886">
    <property type="term" value="C:plasma membrane"/>
    <property type="evidence" value="ECO:0007669"/>
    <property type="project" value="UniProtKB-SubCell"/>
</dbReference>
<reference evidence="7" key="1">
    <citation type="journal article" date="2014" name="Front. Microbiol.">
        <title>High frequency of phylogenetically diverse reductive dehalogenase-homologous genes in deep subseafloor sedimentary metagenomes.</title>
        <authorList>
            <person name="Kawai M."/>
            <person name="Futagami T."/>
            <person name="Toyoda A."/>
            <person name="Takaki Y."/>
            <person name="Nishi S."/>
            <person name="Hori S."/>
            <person name="Arai W."/>
            <person name="Tsubouchi T."/>
            <person name="Morono Y."/>
            <person name="Uchiyama I."/>
            <person name="Ito T."/>
            <person name="Fujiyama A."/>
            <person name="Inagaki F."/>
            <person name="Takami H."/>
        </authorList>
    </citation>
    <scope>NUCLEOTIDE SEQUENCE</scope>
    <source>
        <strain evidence="7">Expedition CK06-06</strain>
    </source>
</reference>
<gene>
    <name evidence="7" type="ORF">S01H1_60526</name>
</gene>